<keyword evidence="2" id="KW-0732">Signal</keyword>
<proteinExistence type="predicted"/>
<accession>A0A6J1JZR4</accession>
<evidence type="ECO:0000313" key="3">
    <source>
        <dbReference type="Proteomes" id="UP000504608"/>
    </source>
</evidence>
<dbReference type="RefSeq" id="XP_022994646.1">
    <property type="nucleotide sequence ID" value="XM_023138878.1"/>
</dbReference>
<sequence length="323" mass="35787">MGSRGTILKIWSLALMGSLKSSVAKFSKSRMGSLMLKLKSFYPELQTGTSSMVAAVCYAWLLENKMRQSNAESGRVCLVVPVMNMQRGNMWNQRQVAWLFYHLGLDASSILFTDEVDLESLMMAGRTSVLVVGHDVLKMSDGVGSQCTILTDNYCEDAYHLLQTPLLKNLLLAGILLDTKNLDGSAQSSMTRDAEAVQLLSVGSAPNCRNGLYDQLMRVQKERPFLDALQQSYGKPPDDGSNDDARHVERIMERNRTSISPHDDTINQQKKPNDFGTAKTCRASPKSAKPSLLPIQTPARETPNISRGKNKNFLAKWFGFGSK</sequence>
<reference evidence="4" key="1">
    <citation type="submission" date="2025-08" db="UniProtKB">
        <authorList>
            <consortium name="RefSeq"/>
        </authorList>
    </citation>
    <scope>IDENTIFICATION</scope>
    <source>
        <tissue evidence="4">Young leaves</tissue>
    </source>
</reference>
<name>A0A6J1JZR4_CUCMA</name>
<dbReference type="KEGG" id="cmax:111490295"/>
<dbReference type="PANTHER" id="PTHR12112">
    <property type="entry name" value="BNIP - RELATED"/>
    <property type="match status" value="1"/>
</dbReference>
<protein>
    <submittedName>
        <fullName evidence="4">Uncharacterized protein LOC111490295</fullName>
    </submittedName>
</protein>
<feature type="signal peptide" evidence="2">
    <location>
        <begin position="1"/>
        <end position="24"/>
    </location>
</feature>
<organism evidence="3 4">
    <name type="scientific">Cucurbita maxima</name>
    <name type="common">Pumpkin</name>
    <name type="synonym">Winter squash</name>
    <dbReference type="NCBI Taxonomy" id="3661"/>
    <lineage>
        <taxon>Eukaryota</taxon>
        <taxon>Viridiplantae</taxon>
        <taxon>Streptophyta</taxon>
        <taxon>Embryophyta</taxon>
        <taxon>Tracheophyta</taxon>
        <taxon>Spermatophyta</taxon>
        <taxon>Magnoliopsida</taxon>
        <taxon>eudicotyledons</taxon>
        <taxon>Gunneridae</taxon>
        <taxon>Pentapetalae</taxon>
        <taxon>rosids</taxon>
        <taxon>fabids</taxon>
        <taxon>Cucurbitales</taxon>
        <taxon>Cucurbitaceae</taxon>
        <taxon>Cucurbiteae</taxon>
        <taxon>Cucurbita</taxon>
    </lineage>
</organism>
<evidence type="ECO:0000256" key="1">
    <source>
        <dbReference type="SAM" id="MobiDB-lite"/>
    </source>
</evidence>
<evidence type="ECO:0000313" key="4">
    <source>
        <dbReference type="RefSeq" id="XP_022994646.1"/>
    </source>
</evidence>
<evidence type="ECO:0000256" key="2">
    <source>
        <dbReference type="SAM" id="SignalP"/>
    </source>
</evidence>
<dbReference type="GO" id="GO:0005737">
    <property type="term" value="C:cytoplasm"/>
    <property type="evidence" value="ECO:0007669"/>
    <property type="project" value="TreeGrafter"/>
</dbReference>
<dbReference type="GO" id="GO:0004309">
    <property type="term" value="F:exopolyphosphatase activity"/>
    <property type="evidence" value="ECO:0007669"/>
    <property type="project" value="TreeGrafter"/>
</dbReference>
<gene>
    <name evidence="4" type="primary">LOC111490295</name>
</gene>
<dbReference type="Gene3D" id="3.90.1640.10">
    <property type="entry name" value="inorganic pyrophosphatase (n-terminal core)"/>
    <property type="match status" value="2"/>
</dbReference>
<dbReference type="OrthoDB" id="374045at2759"/>
<feature type="region of interest" description="Disordered" evidence="1">
    <location>
        <begin position="259"/>
        <end position="308"/>
    </location>
</feature>
<dbReference type="Proteomes" id="UP000504608">
    <property type="component" value="Unplaced"/>
</dbReference>
<dbReference type="GeneID" id="111490295"/>
<keyword evidence="3" id="KW-1185">Reference proteome</keyword>
<feature type="chain" id="PRO_5026686599" evidence="2">
    <location>
        <begin position="25"/>
        <end position="323"/>
    </location>
</feature>
<dbReference type="PANTHER" id="PTHR12112:SF39">
    <property type="entry name" value="EG:152A3.5 PROTEIN (FBGN0003116_PN PROTEIN)"/>
    <property type="match status" value="1"/>
</dbReference>
<dbReference type="AlphaFoldDB" id="A0A6J1JZR4"/>